<dbReference type="Gene3D" id="3.60.110.10">
    <property type="entry name" value="Carbon-nitrogen hydrolase"/>
    <property type="match status" value="1"/>
</dbReference>
<name>A0ABQ6A307_9PROT</name>
<evidence type="ECO:0000259" key="2">
    <source>
        <dbReference type="PROSITE" id="PS50263"/>
    </source>
</evidence>
<dbReference type="SUPFAM" id="SSF56317">
    <property type="entry name" value="Carbon-nitrogen hydrolase"/>
    <property type="match status" value="1"/>
</dbReference>
<dbReference type="InterPro" id="IPR036526">
    <property type="entry name" value="C-N_Hydrolase_sf"/>
</dbReference>
<keyword evidence="3" id="KW-0378">Hydrolase</keyword>
<comment type="caution">
    <text evidence="3">The sequence shown here is derived from an EMBL/GenBank/DDBJ whole genome shotgun (WGS) entry which is preliminary data.</text>
</comment>
<feature type="domain" description="CN hydrolase" evidence="2">
    <location>
        <begin position="1"/>
        <end position="237"/>
    </location>
</feature>
<gene>
    <name evidence="3" type="ORF">GCM10010909_06860</name>
</gene>
<sequence length="259" mass="27738">MKVAALQMQPAGSAAANLARISEAARSAAAFGAKLLVTPEMGVTGYAIWDDIPRLAQGRDGPMIQSITEISRTYDIAIAAGFPERDGETIYNAAVFAQPDGTCTFYRKCHLFGPLENKAYTRASALSPVIEYAGIKLAMLICYDVEFPEMVRSLALAGAELLLVPTALPRGTPAAHVAQMMLPARAFENHVFIIYADLCGSENGTSYQGDSVIAGPDGSIFARAGATETLLLTVIDPKNPGYTALDPYLTDRRPTLYRL</sequence>
<reference evidence="4" key="1">
    <citation type="journal article" date="2019" name="Int. J. Syst. Evol. Microbiol.">
        <title>The Global Catalogue of Microorganisms (GCM) 10K type strain sequencing project: providing services to taxonomists for standard genome sequencing and annotation.</title>
        <authorList>
            <consortium name="The Broad Institute Genomics Platform"/>
            <consortium name="The Broad Institute Genome Sequencing Center for Infectious Disease"/>
            <person name="Wu L."/>
            <person name="Ma J."/>
        </authorList>
    </citation>
    <scope>NUCLEOTIDE SEQUENCE [LARGE SCALE GENOMIC DNA]</scope>
    <source>
        <strain evidence="4">NBRC 112502</strain>
    </source>
</reference>
<dbReference type="PROSITE" id="PS01227">
    <property type="entry name" value="UPF0012"/>
    <property type="match status" value="1"/>
</dbReference>
<dbReference type="RefSeq" id="WP_284256570.1">
    <property type="nucleotide sequence ID" value="NZ_BSOS01000007.1"/>
</dbReference>
<dbReference type="InterPro" id="IPR001110">
    <property type="entry name" value="UPF0012_CS"/>
</dbReference>
<dbReference type="PROSITE" id="PS50263">
    <property type="entry name" value="CN_HYDROLASE"/>
    <property type="match status" value="1"/>
</dbReference>
<dbReference type="InterPro" id="IPR003010">
    <property type="entry name" value="C-N_Hydrolase"/>
</dbReference>
<evidence type="ECO:0000313" key="3">
    <source>
        <dbReference type="EMBL" id="GLR66008.1"/>
    </source>
</evidence>
<comment type="similarity">
    <text evidence="1">Belongs to the carbon-nitrogen hydrolase superfamily. NIT1/NIT2 family.</text>
</comment>
<dbReference type="Proteomes" id="UP001156641">
    <property type="component" value="Unassembled WGS sequence"/>
</dbReference>
<dbReference type="PANTHER" id="PTHR23088:SF27">
    <property type="entry name" value="DEAMINATED GLUTATHIONE AMIDASE"/>
    <property type="match status" value="1"/>
</dbReference>
<dbReference type="Pfam" id="PF00795">
    <property type="entry name" value="CN_hydrolase"/>
    <property type="match status" value="1"/>
</dbReference>
<dbReference type="EMBL" id="BSOS01000007">
    <property type="protein sequence ID" value="GLR66008.1"/>
    <property type="molecule type" value="Genomic_DNA"/>
</dbReference>
<organism evidence="3 4">
    <name type="scientific">Acidocella aquatica</name>
    <dbReference type="NCBI Taxonomy" id="1922313"/>
    <lineage>
        <taxon>Bacteria</taxon>
        <taxon>Pseudomonadati</taxon>
        <taxon>Pseudomonadota</taxon>
        <taxon>Alphaproteobacteria</taxon>
        <taxon>Acetobacterales</taxon>
        <taxon>Acidocellaceae</taxon>
        <taxon>Acidocella</taxon>
    </lineage>
</organism>
<proteinExistence type="inferred from homology"/>
<protein>
    <submittedName>
        <fullName evidence="3">Hydrolase</fullName>
    </submittedName>
</protein>
<keyword evidence="4" id="KW-1185">Reference proteome</keyword>
<evidence type="ECO:0000313" key="4">
    <source>
        <dbReference type="Proteomes" id="UP001156641"/>
    </source>
</evidence>
<evidence type="ECO:0000256" key="1">
    <source>
        <dbReference type="ARBA" id="ARBA00010613"/>
    </source>
</evidence>
<dbReference type="PANTHER" id="PTHR23088">
    <property type="entry name" value="NITRILASE-RELATED"/>
    <property type="match status" value="1"/>
</dbReference>
<accession>A0ABQ6A307</accession>
<dbReference type="GO" id="GO:0016787">
    <property type="term" value="F:hydrolase activity"/>
    <property type="evidence" value="ECO:0007669"/>
    <property type="project" value="UniProtKB-KW"/>
</dbReference>